<dbReference type="GO" id="GO:0044283">
    <property type="term" value="P:small molecule biosynthetic process"/>
    <property type="evidence" value="ECO:0007669"/>
    <property type="project" value="UniProtKB-ARBA"/>
</dbReference>
<evidence type="ECO:0000256" key="4">
    <source>
        <dbReference type="ARBA" id="ARBA00022801"/>
    </source>
</evidence>
<evidence type="ECO:0000256" key="5">
    <source>
        <dbReference type="ARBA" id="ARBA00022898"/>
    </source>
</evidence>
<dbReference type="InterPro" id="IPR023603">
    <property type="entry name" value="Low_specificity_L-TA-like"/>
</dbReference>
<protein>
    <recommendedName>
        <fullName evidence="8">Trehalase</fullName>
        <ecNumber evidence="8">3.2.1.28</ecNumber>
    </recommendedName>
    <alternativeName>
        <fullName evidence="8">Alpha-trehalose glucohydrolase</fullName>
    </alternativeName>
</protein>
<dbReference type="Gene3D" id="3.90.1150.10">
    <property type="entry name" value="Aspartate Aminotransferase, domain 1"/>
    <property type="match status" value="1"/>
</dbReference>
<dbReference type="AlphaFoldDB" id="A0AAN9YJG3"/>
<dbReference type="NCBIfam" id="NF041359">
    <property type="entry name" value="GntG_guanitoxin"/>
    <property type="match status" value="1"/>
</dbReference>
<accession>A0AAN9YJG3</accession>
<comment type="similarity">
    <text evidence="2 8">Belongs to the glycosyl hydrolase 37 family.</text>
</comment>
<reference evidence="10 11" key="1">
    <citation type="journal article" date="2023" name="PLoS ONE">
        <title>Cytospora paraplurivora sp. nov. isolated from orchards with fruit tree decline syndrome in Ontario, Canada.</title>
        <authorList>
            <person name="Ilyukhin E."/>
            <person name="Nguyen H.D.T."/>
            <person name="Castle A.J."/>
            <person name="Ellouze W."/>
        </authorList>
    </citation>
    <scope>NUCLEOTIDE SEQUENCE [LARGE SCALE GENOMIC DNA]</scope>
    <source>
        <strain evidence="10 11">FDS-564</strain>
    </source>
</reference>
<dbReference type="GO" id="GO:0005993">
    <property type="term" value="P:trehalose catabolic process"/>
    <property type="evidence" value="ECO:0007669"/>
    <property type="project" value="TreeGrafter"/>
</dbReference>
<evidence type="ECO:0000256" key="1">
    <source>
        <dbReference type="ARBA" id="ARBA00001933"/>
    </source>
</evidence>
<keyword evidence="4 8" id="KW-0378">Hydrolase</keyword>
<dbReference type="FunFam" id="3.40.640.10:FF:000030">
    <property type="entry name" value="Low-specificity L-threonine aldolase"/>
    <property type="match status" value="1"/>
</dbReference>
<comment type="cofactor">
    <cofactor evidence="1">
        <name>pyridoxal 5'-phosphate</name>
        <dbReference type="ChEBI" id="CHEBI:597326"/>
    </cofactor>
</comment>
<sequence length="1030" mass="114272">MPATTPTASMLAAIANCTLKDDVMEEDETTADLQAHCAQLTGKEAGLLVLSGTMGNQLALRSLLTQPPHGVLCDDRSHILKHEAGGVASLSGALLEVVKAQNGVHLTLEEIQEHAHIDEDVHICPTRVISLENTLNGMLMPLAETQRISKWAREHNIKMHLDGARLWEVAASGAGSIKEFADCFDTVTLCFSKGLGAPIGSILVGPKSVIKHARWIRKMIGGGLRQAGVIAAAARVSVDETFGSDPDGKGGLLKKAHEVATKVAKIWTDLGGKLTYPPHTNMVWIDLKDAGCTDARFAELGKEQGLQLNGGRIVCHYQIYQNADEVIPRLEKLFKAVLEEKGKSVGAVGKENVLASAQNFTEIDGIFYNGSDIAPCSSPLYCYGPILGDIQKARPFADSKTYVDMPTKFPVDKVLAGYDNLTRLIQNGTELLNFLSTYFAQAGQEVIPVDPETLFANATFLDEISNTVNREFTETVIKLWPNLTRSFNDSATCPECASSFIPIKRPFVIAGGRFREPYYWDSYWILHGLLRSGGSFTDIANNQIENFFDLVDEYGFVPNGARKYYLNRAGPPLLAQMVRVYIEQTENTTVLDRGIPMLQREHAFFVNNRTVSVTVNNKMYTLNRYNVANNQPRPESYYEDWTQVNNASYYASNGSIYSARNTSVEDKVWQYNNLASGAESGWDFSSRFMRNPRAAAEDTYFPLSSYSIANLIPVDLNSILYWNEATIAKFLYMTGDTSEAKIWQEKARYRSEAMYDLMWNETLGSYFDFNITSHAQEIFWARDGDALPVETAPAESDDTQVVFNVAQLTPFWTGAAIPSLKYNPRSVRNAFQRISDYLDAREGGIAPTNFRTNQQWDQPNVWPPHMHILMEALMRTPATNGTDDEDWIWTQELALRLGQRYWDSAYCTWRATGGSSPSVPPLDNLTRNHGGLMFEKYSDESLNQAGGGGEYEVVVGFGWSNGVLIWVADTFRDQLRSALCPNLTTDPIDGDKHATHGDGADAVSALELDRFDAGWTNEHEGEDGEDGEAI</sequence>
<dbReference type="Pfam" id="PF01212">
    <property type="entry name" value="Beta_elim_lyase"/>
    <property type="match status" value="1"/>
</dbReference>
<name>A0AAN9YJG3_9PEZI</name>
<dbReference type="Gene3D" id="3.40.640.10">
    <property type="entry name" value="Type I PLP-dependent aspartate aminotransferase-like (Major domain)"/>
    <property type="match status" value="1"/>
</dbReference>
<comment type="catalytic activity">
    <reaction evidence="8">
        <text>alpha,alpha-trehalose + H2O = alpha-D-glucose + beta-D-glucose</text>
        <dbReference type="Rhea" id="RHEA:32675"/>
        <dbReference type="ChEBI" id="CHEBI:15377"/>
        <dbReference type="ChEBI" id="CHEBI:15903"/>
        <dbReference type="ChEBI" id="CHEBI:16551"/>
        <dbReference type="ChEBI" id="CHEBI:17925"/>
        <dbReference type="EC" id="3.2.1.28"/>
    </reaction>
</comment>
<evidence type="ECO:0000259" key="9">
    <source>
        <dbReference type="Pfam" id="PF01212"/>
    </source>
</evidence>
<dbReference type="Gene3D" id="1.50.10.10">
    <property type="match status" value="1"/>
</dbReference>
<dbReference type="InterPro" id="IPR015424">
    <property type="entry name" value="PyrdxlP-dep_Trfase"/>
</dbReference>
<dbReference type="PRINTS" id="PR00744">
    <property type="entry name" value="GLHYDRLASE37"/>
</dbReference>
<dbReference type="EC" id="3.2.1.28" evidence="8"/>
<dbReference type="InterPro" id="IPR012341">
    <property type="entry name" value="6hp_glycosidase-like_sf"/>
</dbReference>
<dbReference type="PANTHER" id="PTHR23403">
    <property type="entry name" value="TREHALASE"/>
    <property type="match status" value="1"/>
</dbReference>
<keyword evidence="6" id="KW-0456">Lyase</keyword>
<dbReference type="InterPro" id="IPR008928">
    <property type="entry name" value="6-hairpin_glycosidase_sf"/>
</dbReference>
<organism evidence="10 11">
    <name type="scientific">Cytospora paraplurivora</name>
    <dbReference type="NCBI Taxonomy" id="2898453"/>
    <lineage>
        <taxon>Eukaryota</taxon>
        <taxon>Fungi</taxon>
        <taxon>Dikarya</taxon>
        <taxon>Ascomycota</taxon>
        <taxon>Pezizomycotina</taxon>
        <taxon>Sordariomycetes</taxon>
        <taxon>Sordariomycetidae</taxon>
        <taxon>Diaporthales</taxon>
        <taxon>Cytosporaceae</taxon>
        <taxon>Cytospora</taxon>
    </lineage>
</organism>
<dbReference type="InterPro" id="IPR001597">
    <property type="entry name" value="ArAA_b-elim_lyase/Thr_aldolase"/>
</dbReference>
<keyword evidence="7 8" id="KW-0326">Glycosidase</keyword>
<dbReference type="PANTHER" id="PTHR23403:SF1">
    <property type="entry name" value="TREHALASE"/>
    <property type="match status" value="1"/>
</dbReference>
<dbReference type="InterPro" id="IPR018232">
    <property type="entry name" value="Glyco_hydro_37_CS"/>
</dbReference>
<comment type="caution">
    <text evidence="10">The sequence shown here is derived from an EMBL/GenBank/DDBJ whole genome shotgun (WGS) entry which is preliminary data.</text>
</comment>
<dbReference type="SUPFAM" id="SSF53383">
    <property type="entry name" value="PLP-dependent transferases"/>
    <property type="match status" value="1"/>
</dbReference>
<evidence type="ECO:0000313" key="10">
    <source>
        <dbReference type="EMBL" id="KAK7745067.1"/>
    </source>
</evidence>
<feature type="domain" description="Aromatic amino acid beta-eliminating lyase/threonine aldolase" evidence="9">
    <location>
        <begin position="4"/>
        <end position="289"/>
    </location>
</feature>
<dbReference type="Pfam" id="PF01204">
    <property type="entry name" value="Trehalase"/>
    <property type="match status" value="1"/>
</dbReference>
<dbReference type="GO" id="GO:0016829">
    <property type="term" value="F:lyase activity"/>
    <property type="evidence" value="ECO:0007669"/>
    <property type="project" value="UniProtKB-KW"/>
</dbReference>
<dbReference type="PROSITE" id="PS00928">
    <property type="entry name" value="TREHALASE_2"/>
    <property type="match status" value="1"/>
</dbReference>
<dbReference type="GO" id="GO:0004555">
    <property type="term" value="F:alpha,alpha-trehalase activity"/>
    <property type="evidence" value="ECO:0007669"/>
    <property type="project" value="UniProtKB-EC"/>
</dbReference>
<evidence type="ECO:0000256" key="3">
    <source>
        <dbReference type="ARBA" id="ARBA00006966"/>
    </source>
</evidence>
<keyword evidence="11" id="KW-1185">Reference proteome</keyword>
<dbReference type="GO" id="GO:0006520">
    <property type="term" value="P:amino acid metabolic process"/>
    <property type="evidence" value="ECO:0007669"/>
    <property type="project" value="InterPro"/>
</dbReference>
<gene>
    <name evidence="10" type="ORF">SLS53_003302</name>
</gene>
<comment type="similarity">
    <text evidence="3">Belongs to the threonine aldolase family.</text>
</comment>
<dbReference type="InterPro" id="IPR015421">
    <property type="entry name" value="PyrdxlP-dep_Trfase_major"/>
</dbReference>
<keyword evidence="5" id="KW-0663">Pyridoxal phosphate</keyword>
<proteinExistence type="inferred from homology"/>
<dbReference type="EMBL" id="JAJSPL020000009">
    <property type="protein sequence ID" value="KAK7745067.1"/>
    <property type="molecule type" value="Genomic_DNA"/>
</dbReference>
<evidence type="ECO:0000313" key="11">
    <source>
        <dbReference type="Proteomes" id="UP001320245"/>
    </source>
</evidence>
<dbReference type="InterPro" id="IPR015422">
    <property type="entry name" value="PyrdxlP-dep_Trfase_small"/>
</dbReference>
<evidence type="ECO:0000256" key="2">
    <source>
        <dbReference type="ARBA" id="ARBA00005615"/>
    </source>
</evidence>
<evidence type="ECO:0000256" key="6">
    <source>
        <dbReference type="ARBA" id="ARBA00023239"/>
    </source>
</evidence>
<dbReference type="SUPFAM" id="SSF48208">
    <property type="entry name" value="Six-hairpin glycosidases"/>
    <property type="match status" value="1"/>
</dbReference>
<dbReference type="InterPro" id="IPR001661">
    <property type="entry name" value="Glyco_hydro_37"/>
</dbReference>
<evidence type="ECO:0000256" key="8">
    <source>
        <dbReference type="RuleBase" id="RU361180"/>
    </source>
</evidence>
<dbReference type="Proteomes" id="UP001320245">
    <property type="component" value="Unassembled WGS sequence"/>
</dbReference>
<evidence type="ECO:0000256" key="7">
    <source>
        <dbReference type="ARBA" id="ARBA00023295"/>
    </source>
</evidence>